<name>A0A091DRG0_FUKDA</name>
<sequence length="75" mass="7972">MEAEMAFQFLAPLPGAARREFRVSGNLLAPRLTAEGPGGLQIAVASRLDQLALLAQATHRFVPPFFARPQAGKGA</sequence>
<dbReference type="Proteomes" id="UP000028990">
    <property type="component" value="Unassembled WGS sequence"/>
</dbReference>
<protein>
    <submittedName>
        <fullName evidence="2">Cancer/testis antigen 1</fullName>
    </submittedName>
</protein>
<proteinExistence type="inferred from homology"/>
<dbReference type="InterPro" id="IPR015419">
    <property type="entry name" value="CTAG/Pcc1"/>
</dbReference>
<evidence type="ECO:0000256" key="1">
    <source>
        <dbReference type="ARBA" id="ARBA00007073"/>
    </source>
</evidence>
<keyword evidence="3" id="KW-1185">Reference proteome</keyword>
<dbReference type="EMBL" id="KN122061">
    <property type="protein sequence ID" value="KFO33672.1"/>
    <property type="molecule type" value="Genomic_DNA"/>
</dbReference>
<organism evidence="2 3">
    <name type="scientific">Fukomys damarensis</name>
    <name type="common">Damaraland mole rat</name>
    <name type="synonym">Cryptomys damarensis</name>
    <dbReference type="NCBI Taxonomy" id="885580"/>
    <lineage>
        <taxon>Eukaryota</taxon>
        <taxon>Metazoa</taxon>
        <taxon>Chordata</taxon>
        <taxon>Craniata</taxon>
        <taxon>Vertebrata</taxon>
        <taxon>Euteleostomi</taxon>
        <taxon>Mammalia</taxon>
        <taxon>Eutheria</taxon>
        <taxon>Euarchontoglires</taxon>
        <taxon>Glires</taxon>
        <taxon>Rodentia</taxon>
        <taxon>Hystricomorpha</taxon>
        <taxon>Bathyergidae</taxon>
        <taxon>Fukomys</taxon>
    </lineage>
</organism>
<evidence type="ECO:0000313" key="3">
    <source>
        <dbReference type="Proteomes" id="UP000028990"/>
    </source>
</evidence>
<comment type="similarity">
    <text evidence="1">Belongs to the CTAG/PCC1 family.</text>
</comment>
<reference evidence="2 3" key="1">
    <citation type="submission" date="2013-11" db="EMBL/GenBank/DDBJ databases">
        <title>The Damaraland mole rat (Fukomys damarensis) genome and evolution of African mole rats.</title>
        <authorList>
            <person name="Gladyshev V.N."/>
            <person name="Fang X."/>
        </authorList>
    </citation>
    <scope>NUCLEOTIDE SEQUENCE [LARGE SCALE GENOMIC DNA]</scope>
    <source>
        <tissue evidence="2">Liver</tissue>
    </source>
</reference>
<evidence type="ECO:0000313" key="2">
    <source>
        <dbReference type="EMBL" id="KFO33672.1"/>
    </source>
</evidence>
<dbReference type="AlphaFoldDB" id="A0A091DRG0"/>
<accession>A0A091DRG0</accession>
<dbReference type="Pfam" id="PF09341">
    <property type="entry name" value="Pcc1"/>
    <property type="match status" value="1"/>
</dbReference>
<gene>
    <name evidence="2" type="ORF">H920_04917</name>
</gene>